<reference evidence="4 5" key="1">
    <citation type="submission" date="2016-02" db="EMBL/GenBank/DDBJ databases">
        <authorList>
            <person name="Wen L."/>
            <person name="He K."/>
            <person name="Yang H."/>
        </authorList>
    </citation>
    <scope>NUCLEOTIDE SEQUENCE [LARGE SCALE GENOMIC DNA]</scope>
    <source>
        <strain evidence="4">Trichococcus palustris</strain>
    </source>
</reference>
<dbReference type="InterPro" id="IPR013154">
    <property type="entry name" value="ADH-like_N"/>
</dbReference>
<dbReference type="Proteomes" id="UP000242754">
    <property type="component" value="Unassembled WGS sequence"/>
</dbReference>
<dbReference type="GO" id="GO:0016651">
    <property type="term" value="F:oxidoreductase activity, acting on NAD(P)H"/>
    <property type="evidence" value="ECO:0007669"/>
    <property type="project" value="TreeGrafter"/>
</dbReference>
<dbReference type="InterPro" id="IPR036291">
    <property type="entry name" value="NAD(P)-bd_dom_sf"/>
</dbReference>
<evidence type="ECO:0000313" key="4">
    <source>
        <dbReference type="EMBL" id="CZQ98078.1"/>
    </source>
</evidence>
<dbReference type="SUPFAM" id="SSF50129">
    <property type="entry name" value="GroES-like"/>
    <property type="match status" value="1"/>
</dbReference>
<dbReference type="SUPFAM" id="SSF51735">
    <property type="entry name" value="NAD(P)-binding Rossmann-fold domains"/>
    <property type="match status" value="1"/>
</dbReference>
<sequence>MKAVVLRQPGSTAHFEYMDVPTPVIRPGWSLVKIKGFGINRSEIFTREGKSPSVRFPRILGIECVGVVHETSDAQRLPVGAKVVSIMGEMGRAFDGSYAEYCLLPNEQIYPIASDLPWRLLAAIPETYYTAYGSLQNLRIEEKDTVLVRGATSGVGVAFAKLLKALFPSVQVYGSSRSSEKRALLLAAGFDGMIEDREGILQTDQSFDKVLELIGPATIKNSFAHIREGGIICVTGLLGGVWELQQFDPIMEIKNNSYLTSFHSGEVSGEKLAEVIKLIEAKKVDATPEMIFALADVGKAHDYLQSADSFGKVIVLNE</sequence>
<protein>
    <submittedName>
        <fullName evidence="4">Enoylreductase</fullName>
    </submittedName>
</protein>
<keyword evidence="2" id="KW-0560">Oxidoreductase</keyword>
<dbReference type="OrthoDB" id="9792162at2"/>
<organism evidence="4 5">
    <name type="scientific">Trichococcus palustris</name>
    <dbReference type="NCBI Taxonomy" id="140314"/>
    <lineage>
        <taxon>Bacteria</taxon>
        <taxon>Bacillati</taxon>
        <taxon>Bacillota</taxon>
        <taxon>Bacilli</taxon>
        <taxon>Lactobacillales</taxon>
        <taxon>Carnobacteriaceae</taxon>
        <taxon>Trichococcus</taxon>
    </lineage>
</organism>
<evidence type="ECO:0000259" key="3">
    <source>
        <dbReference type="SMART" id="SM00829"/>
    </source>
</evidence>
<gene>
    <name evidence="4" type="ORF">Tpal_2217</name>
</gene>
<evidence type="ECO:0000313" key="5">
    <source>
        <dbReference type="Proteomes" id="UP000242754"/>
    </source>
</evidence>
<dbReference type="PANTHER" id="PTHR48106">
    <property type="entry name" value="QUINONE OXIDOREDUCTASE PIG3-RELATED"/>
    <property type="match status" value="1"/>
</dbReference>
<dbReference type="InterPro" id="IPR020843">
    <property type="entry name" value="ER"/>
</dbReference>
<evidence type="ECO:0000256" key="1">
    <source>
        <dbReference type="ARBA" id="ARBA00022857"/>
    </source>
</evidence>
<dbReference type="STRING" id="140314.SAMN04488076_12528"/>
<dbReference type="AlphaFoldDB" id="A0A143YVE4"/>
<dbReference type="Gene3D" id="3.40.50.720">
    <property type="entry name" value="NAD(P)-binding Rossmann-like Domain"/>
    <property type="match status" value="1"/>
</dbReference>
<feature type="domain" description="Enoyl reductase (ER)" evidence="3">
    <location>
        <begin position="10"/>
        <end position="315"/>
    </location>
</feature>
<dbReference type="RefSeq" id="WP_087033777.1">
    <property type="nucleotide sequence ID" value="NZ_FJNE01000007.1"/>
</dbReference>
<dbReference type="GO" id="GO:0070402">
    <property type="term" value="F:NADPH binding"/>
    <property type="evidence" value="ECO:0007669"/>
    <property type="project" value="TreeGrafter"/>
</dbReference>
<dbReference type="SMART" id="SM00829">
    <property type="entry name" value="PKS_ER"/>
    <property type="match status" value="1"/>
</dbReference>
<keyword evidence="1" id="KW-0521">NADP</keyword>
<dbReference type="Pfam" id="PF08240">
    <property type="entry name" value="ADH_N"/>
    <property type="match status" value="1"/>
</dbReference>
<accession>A0A143YVE4</accession>
<dbReference type="EMBL" id="FJNE01000007">
    <property type="protein sequence ID" value="CZQ98078.1"/>
    <property type="molecule type" value="Genomic_DNA"/>
</dbReference>
<evidence type="ECO:0000256" key="2">
    <source>
        <dbReference type="ARBA" id="ARBA00023002"/>
    </source>
</evidence>
<keyword evidence="5" id="KW-1185">Reference proteome</keyword>
<name>A0A143YVE4_9LACT</name>
<proteinExistence type="predicted"/>
<dbReference type="Gene3D" id="3.90.180.10">
    <property type="entry name" value="Medium-chain alcohol dehydrogenases, catalytic domain"/>
    <property type="match status" value="1"/>
</dbReference>
<dbReference type="PANTHER" id="PTHR48106:SF18">
    <property type="entry name" value="QUINONE OXIDOREDUCTASE PIG3"/>
    <property type="match status" value="1"/>
</dbReference>
<dbReference type="Pfam" id="PF13602">
    <property type="entry name" value="ADH_zinc_N_2"/>
    <property type="match status" value="1"/>
</dbReference>
<dbReference type="InterPro" id="IPR011032">
    <property type="entry name" value="GroES-like_sf"/>
</dbReference>